<feature type="transmembrane region" description="Helical" evidence="1">
    <location>
        <begin position="171"/>
        <end position="192"/>
    </location>
</feature>
<feature type="transmembrane region" description="Helical" evidence="1">
    <location>
        <begin position="12"/>
        <end position="32"/>
    </location>
</feature>
<dbReference type="InterPro" id="IPR006750">
    <property type="entry name" value="YdcZ"/>
</dbReference>
<dbReference type="PANTHER" id="PTHR34821">
    <property type="entry name" value="INNER MEMBRANE PROTEIN YDCZ"/>
    <property type="match status" value="1"/>
</dbReference>
<protein>
    <submittedName>
        <fullName evidence="2">Integral membrane protein</fullName>
    </submittedName>
</protein>
<dbReference type="EMBL" id="UHED01000001">
    <property type="protein sequence ID" value="SUM84232.1"/>
    <property type="molecule type" value="Genomic_DNA"/>
</dbReference>
<sequence>MYIYLERKRDLMILLYILGIVAGMVVPFQTSINSRLSLYTKSSFYASTISFATGTIFLILINLITNPHVFTAQFYNNQSFSYIWFVGGMLGVIFLTGNLLLLPRLGASLTVVMTVAGQIIMGVMIDTFGWFGANQEPFTIFKVLGIIVLIFGIILMNYVKRTPIETNKSSTVYIWLVIGFIFGFCPPIQTAINSALGQQIHSSVMASLISFAVGTIVLFILTLIFNRSLKLKTVDAKQGKLKPIYFIGGMLGVVFVTTNIILMPHLGAALTTIIVMLGQMLMGVIIDHFGLLGTRINKITTRKIIGIIAIMIGIILLRLF</sequence>
<gene>
    <name evidence="2" type="ORF">NCTC7688_02375</name>
</gene>
<name>A0A380HQK6_STASA</name>
<dbReference type="Proteomes" id="UP000254707">
    <property type="component" value="Unassembled WGS sequence"/>
</dbReference>
<proteinExistence type="predicted"/>
<evidence type="ECO:0000313" key="2">
    <source>
        <dbReference type="EMBL" id="SUM84232.1"/>
    </source>
</evidence>
<keyword evidence="1" id="KW-0472">Membrane</keyword>
<dbReference type="PANTHER" id="PTHR34821:SF2">
    <property type="entry name" value="INNER MEMBRANE PROTEIN YDCZ"/>
    <property type="match status" value="1"/>
</dbReference>
<keyword evidence="1" id="KW-0812">Transmembrane</keyword>
<feature type="transmembrane region" description="Helical" evidence="1">
    <location>
        <begin position="44"/>
        <end position="62"/>
    </location>
</feature>
<feature type="transmembrane region" description="Helical" evidence="1">
    <location>
        <begin position="139"/>
        <end position="159"/>
    </location>
</feature>
<feature type="transmembrane region" description="Helical" evidence="1">
    <location>
        <begin position="304"/>
        <end position="319"/>
    </location>
</feature>
<feature type="transmembrane region" description="Helical" evidence="1">
    <location>
        <begin position="268"/>
        <end position="292"/>
    </location>
</feature>
<feature type="transmembrane region" description="Helical" evidence="1">
    <location>
        <begin position="82"/>
        <end position="102"/>
    </location>
</feature>
<evidence type="ECO:0000313" key="3">
    <source>
        <dbReference type="Proteomes" id="UP000254707"/>
    </source>
</evidence>
<evidence type="ECO:0000256" key="1">
    <source>
        <dbReference type="SAM" id="Phobius"/>
    </source>
</evidence>
<dbReference type="Pfam" id="PF04657">
    <property type="entry name" value="DMT_YdcZ"/>
    <property type="match status" value="2"/>
</dbReference>
<organism evidence="2 3">
    <name type="scientific">Staphylococcus saprophyticus</name>
    <dbReference type="NCBI Taxonomy" id="29385"/>
    <lineage>
        <taxon>Bacteria</taxon>
        <taxon>Bacillati</taxon>
        <taxon>Bacillota</taxon>
        <taxon>Bacilli</taxon>
        <taxon>Bacillales</taxon>
        <taxon>Staphylococcaceae</taxon>
        <taxon>Staphylococcus</taxon>
    </lineage>
</organism>
<feature type="transmembrane region" description="Helical" evidence="1">
    <location>
        <begin position="244"/>
        <end position="262"/>
    </location>
</feature>
<reference evidence="2 3" key="1">
    <citation type="submission" date="2018-06" db="EMBL/GenBank/DDBJ databases">
        <authorList>
            <consortium name="Pathogen Informatics"/>
            <person name="Doyle S."/>
        </authorList>
    </citation>
    <scope>NUCLEOTIDE SEQUENCE [LARGE SCALE GENOMIC DNA]</scope>
    <source>
        <strain evidence="2 3">NCTC7688</strain>
    </source>
</reference>
<keyword evidence="1" id="KW-1133">Transmembrane helix</keyword>
<accession>A0A380HQK6</accession>
<dbReference type="GO" id="GO:0005886">
    <property type="term" value="C:plasma membrane"/>
    <property type="evidence" value="ECO:0007669"/>
    <property type="project" value="TreeGrafter"/>
</dbReference>
<dbReference type="AlphaFoldDB" id="A0A380HQK6"/>
<feature type="transmembrane region" description="Helical" evidence="1">
    <location>
        <begin position="109"/>
        <end position="133"/>
    </location>
</feature>
<feature type="transmembrane region" description="Helical" evidence="1">
    <location>
        <begin position="204"/>
        <end position="224"/>
    </location>
</feature>